<accession>A0A848IDD5</accession>
<dbReference type="Gene3D" id="1.10.238.160">
    <property type="match status" value="1"/>
</dbReference>
<organism evidence="1 2">
    <name type="scientific">Paraburkholderia polaris</name>
    <dbReference type="NCBI Taxonomy" id="2728848"/>
    <lineage>
        <taxon>Bacteria</taxon>
        <taxon>Pseudomonadati</taxon>
        <taxon>Pseudomonadota</taxon>
        <taxon>Betaproteobacteria</taxon>
        <taxon>Burkholderiales</taxon>
        <taxon>Burkholderiaceae</taxon>
        <taxon>Paraburkholderia</taxon>
    </lineage>
</organism>
<dbReference type="EMBL" id="JABBGJ010000017">
    <property type="protein sequence ID" value="NML99630.1"/>
    <property type="molecule type" value="Genomic_DNA"/>
</dbReference>
<dbReference type="AlphaFoldDB" id="A0A848IDD5"/>
<evidence type="ECO:0000313" key="1">
    <source>
        <dbReference type="EMBL" id="NML99630.1"/>
    </source>
</evidence>
<reference evidence="1 2" key="1">
    <citation type="submission" date="2020-04" db="EMBL/GenBank/DDBJ databases">
        <title>Paraburkholderia sp. RP-4-7 isolated from soil.</title>
        <authorList>
            <person name="Dahal R.H."/>
        </authorList>
    </citation>
    <scope>NUCLEOTIDE SEQUENCE [LARGE SCALE GENOMIC DNA]</scope>
    <source>
        <strain evidence="1 2">RP-4-7</strain>
    </source>
</reference>
<gene>
    <name evidence="1" type="ORF">HHL24_17015</name>
</gene>
<comment type="caution">
    <text evidence="1">The sequence shown here is derived from an EMBL/GenBank/DDBJ whole genome shotgun (WGS) entry which is preliminary data.</text>
</comment>
<protein>
    <submittedName>
        <fullName evidence="1">Transcriptional regulator</fullName>
    </submittedName>
</protein>
<name>A0A848IDD5_9BURK</name>
<proteinExistence type="predicted"/>
<sequence length="69" mass="8402">MPNLDAFPETGRSRWRDIEPFVRYSREWARQHEMAGRFPKRQHMGRTALWENSEIKRWLADPVNYRAEA</sequence>
<keyword evidence="2" id="KW-1185">Reference proteome</keyword>
<evidence type="ECO:0000313" key="2">
    <source>
        <dbReference type="Proteomes" id="UP000544134"/>
    </source>
</evidence>
<dbReference type="Proteomes" id="UP000544134">
    <property type="component" value="Unassembled WGS sequence"/>
</dbReference>